<feature type="region of interest" description="Disordered" evidence="1">
    <location>
        <begin position="52"/>
        <end position="80"/>
    </location>
</feature>
<dbReference type="Proteomes" id="UP000301309">
    <property type="component" value="Unassembled WGS sequence"/>
</dbReference>
<evidence type="ECO:0000256" key="1">
    <source>
        <dbReference type="SAM" id="MobiDB-lite"/>
    </source>
</evidence>
<feature type="compositionally biased region" description="Polar residues" evidence="1">
    <location>
        <begin position="65"/>
        <end position="80"/>
    </location>
</feature>
<comment type="caution">
    <text evidence="2">The sequence shown here is derived from an EMBL/GenBank/DDBJ whole genome shotgun (WGS) entry which is preliminary data.</text>
</comment>
<organism evidence="2 3">
    <name type="scientific">Streptomyces violaceusniger</name>
    <dbReference type="NCBI Taxonomy" id="68280"/>
    <lineage>
        <taxon>Bacteria</taxon>
        <taxon>Bacillati</taxon>
        <taxon>Actinomycetota</taxon>
        <taxon>Actinomycetes</taxon>
        <taxon>Kitasatosporales</taxon>
        <taxon>Streptomycetaceae</taxon>
        <taxon>Streptomyces</taxon>
        <taxon>Streptomyces violaceusniger group</taxon>
    </lineage>
</organism>
<evidence type="ECO:0000313" key="2">
    <source>
        <dbReference type="EMBL" id="GDY51952.1"/>
    </source>
</evidence>
<sequence length="80" mass="8496">MRADLHELPEPLVEQDADGVLKADLEAQVAIPVVAFEPRRLKGSPVTVEKNGTCGARGTTPEAAFSTSSRISSTCAEWDA</sequence>
<name>A0A4D4KTE2_STRVO</name>
<accession>A0A4D4KTE2</accession>
<keyword evidence="3" id="KW-1185">Reference proteome</keyword>
<protein>
    <submittedName>
        <fullName evidence="2">Uncharacterized protein</fullName>
    </submittedName>
</protein>
<evidence type="ECO:0000313" key="3">
    <source>
        <dbReference type="Proteomes" id="UP000301309"/>
    </source>
</evidence>
<reference evidence="2 3" key="1">
    <citation type="journal article" date="2020" name="Int. J. Syst. Evol. Microbiol.">
        <title>Reclassification of Streptomyces castelarensis and Streptomyces sporoclivatus as later heterotypic synonyms of Streptomyces antimycoticus.</title>
        <authorList>
            <person name="Komaki H."/>
            <person name="Tamura T."/>
        </authorList>
    </citation>
    <scope>NUCLEOTIDE SEQUENCE [LARGE SCALE GENOMIC DNA]</scope>
    <source>
        <strain evidence="2 3">NBRC 13459</strain>
    </source>
</reference>
<dbReference type="EMBL" id="BJHW01000001">
    <property type="protein sequence ID" value="GDY51952.1"/>
    <property type="molecule type" value="Genomic_DNA"/>
</dbReference>
<proteinExistence type="predicted"/>
<gene>
    <name evidence="2" type="ORF">SVIO_025750</name>
</gene>
<dbReference type="AlphaFoldDB" id="A0A4D4KTE2"/>